<gene>
    <name evidence="2" type="ORF">BAE44_0021210</name>
</gene>
<evidence type="ECO:0000313" key="3">
    <source>
        <dbReference type="Proteomes" id="UP000095767"/>
    </source>
</evidence>
<protein>
    <submittedName>
        <fullName evidence="2">Uncharacterized protein</fullName>
    </submittedName>
</protein>
<organism evidence="2 3">
    <name type="scientific">Dichanthelium oligosanthes</name>
    <dbReference type="NCBI Taxonomy" id="888268"/>
    <lineage>
        <taxon>Eukaryota</taxon>
        <taxon>Viridiplantae</taxon>
        <taxon>Streptophyta</taxon>
        <taxon>Embryophyta</taxon>
        <taxon>Tracheophyta</taxon>
        <taxon>Spermatophyta</taxon>
        <taxon>Magnoliopsida</taxon>
        <taxon>Liliopsida</taxon>
        <taxon>Poales</taxon>
        <taxon>Poaceae</taxon>
        <taxon>PACMAD clade</taxon>
        <taxon>Panicoideae</taxon>
        <taxon>Panicodae</taxon>
        <taxon>Paniceae</taxon>
        <taxon>Dichantheliinae</taxon>
        <taxon>Dichanthelium</taxon>
    </lineage>
</organism>
<keyword evidence="3" id="KW-1185">Reference proteome</keyword>
<feature type="non-terminal residue" evidence="2">
    <location>
        <position position="1"/>
    </location>
</feature>
<sequence>LSPCQLVPNPPHAEVLPRRRRHRRAEPRHGCSCHRGVLLLLRGGGHVNGDPRTHGGPPRRAMVS</sequence>
<feature type="region of interest" description="Disordered" evidence="1">
    <location>
        <begin position="1"/>
        <end position="29"/>
    </location>
</feature>
<name>A0A1E5UY30_9POAL</name>
<evidence type="ECO:0000256" key="1">
    <source>
        <dbReference type="SAM" id="MobiDB-lite"/>
    </source>
</evidence>
<feature type="region of interest" description="Disordered" evidence="1">
    <location>
        <begin position="43"/>
        <end position="64"/>
    </location>
</feature>
<dbReference type="EMBL" id="LWDX02058800">
    <property type="protein sequence ID" value="OEL17771.1"/>
    <property type="molecule type" value="Genomic_DNA"/>
</dbReference>
<dbReference type="Proteomes" id="UP000095767">
    <property type="component" value="Unassembled WGS sequence"/>
</dbReference>
<dbReference type="AlphaFoldDB" id="A0A1E5UY30"/>
<accession>A0A1E5UY30</accession>
<evidence type="ECO:0000313" key="2">
    <source>
        <dbReference type="EMBL" id="OEL17771.1"/>
    </source>
</evidence>
<proteinExistence type="predicted"/>
<reference evidence="2 3" key="1">
    <citation type="submission" date="2016-09" db="EMBL/GenBank/DDBJ databases">
        <title>The draft genome of Dichanthelium oligosanthes: A C3 panicoid grass species.</title>
        <authorList>
            <person name="Studer A.J."/>
            <person name="Schnable J.C."/>
            <person name="Brutnell T.P."/>
        </authorList>
    </citation>
    <scope>NUCLEOTIDE SEQUENCE [LARGE SCALE GENOMIC DNA]</scope>
    <source>
        <strain evidence="3">cv. Kellogg 1175</strain>
        <tissue evidence="2">Leaf</tissue>
    </source>
</reference>
<comment type="caution">
    <text evidence="2">The sequence shown here is derived from an EMBL/GenBank/DDBJ whole genome shotgun (WGS) entry which is preliminary data.</text>
</comment>